<dbReference type="Proteomes" id="UP000677804">
    <property type="component" value="Chromosome"/>
</dbReference>
<keyword evidence="1" id="KW-0808">Transferase</keyword>
<dbReference type="Pfam" id="PF00583">
    <property type="entry name" value="Acetyltransf_1"/>
    <property type="match status" value="1"/>
</dbReference>
<evidence type="ECO:0000259" key="3">
    <source>
        <dbReference type="PROSITE" id="PS51186"/>
    </source>
</evidence>
<dbReference type="CDD" id="cd04301">
    <property type="entry name" value="NAT_SF"/>
    <property type="match status" value="1"/>
</dbReference>
<dbReference type="RefSeq" id="WP_207340363.1">
    <property type="nucleotide sequence ID" value="NZ_CP074405.1"/>
</dbReference>
<evidence type="ECO:0000313" key="5">
    <source>
        <dbReference type="Proteomes" id="UP000677804"/>
    </source>
</evidence>
<reference evidence="4 5" key="1">
    <citation type="submission" date="2021-05" db="EMBL/GenBank/DDBJ databases">
        <title>Novel species in genus Cellulomonas.</title>
        <authorList>
            <person name="Zhang G."/>
        </authorList>
    </citation>
    <scope>NUCLEOTIDE SEQUENCE [LARGE SCALE GENOMIC DNA]</scope>
    <source>
        <strain evidence="5">zg-ZUI222</strain>
    </source>
</reference>
<dbReference type="EMBL" id="CP074405">
    <property type="protein sequence ID" value="QVI62882.1"/>
    <property type="molecule type" value="Genomic_DNA"/>
</dbReference>
<feature type="domain" description="N-acetyltransferase" evidence="3">
    <location>
        <begin position="4"/>
        <end position="131"/>
    </location>
</feature>
<sequence length="131" mass="14270">MSDPVLRVRFPVDDVALSRLHTAAFGGAGDVQPWAARLDRYAVTWVGAFDGDELVGFVHACGDGGAHAFVLDTVVDPAHRRRGTGRRLVERLVAEVRAAGCTWLHVDFEPHLDGFYRACGFTPTQAGLLRL</sequence>
<dbReference type="PANTHER" id="PTHR43626">
    <property type="entry name" value="ACYL-COA N-ACYLTRANSFERASE"/>
    <property type="match status" value="1"/>
</dbReference>
<evidence type="ECO:0000313" key="4">
    <source>
        <dbReference type="EMBL" id="QVI62882.1"/>
    </source>
</evidence>
<name>A0ABX8DA18_9CELL</name>
<protein>
    <submittedName>
        <fullName evidence="4">GNAT family N-acetyltransferase</fullName>
    </submittedName>
</protein>
<dbReference type="SUPFAM" id="SSF55729">
    <property type="entry name" value="Acyl-CoA N-acyltransferases (Nat)"/>
    <property type="match status" value="1"/>
</dbReference>
<keyword evidence="5" id="KW-1185">Reference proteome</keyword>
<gene>
    <name evidence="4" type="ORF">KG103_02795</name>
</gene>
<keyword evidence="2" id="KW-0012">Acyltransferase</keyword>
<evidence type="ECO:0000256" key="1">
    <source>
        <dbReference type="ARBA" id="ARBA00022679"/>
    </source>
</evidence>
<accession>A0ABX8DA18</accession>
<proteinExistence type="predicted"/>
<evidence type="ECO:0000256" key="2">
    <source>
        <dbReference type="ARBA" id="ARBA00023315"/>
    </source>
</evidence>
<dbReference type="InterPro" id="IPR045039">
    <property type="entry name" value="NSI-like"/>
</dbReference>
<dbReference type="InterPro" id="IPR000182">
    <property type="entry name" value="GNAT_dom"/>
</dbReference>
<dbReference type="PANTHER" id="PTHR43626:SF4">
    <property type="entry name" value="GCN5-RELATED N-ACETYLTRANSFERASE 2, CHLOROPLASTIC"/>
    <property type="match status" value="1"/>
</dbReference>
<dbReference type="InterPro" id="IPR016181">
    <property type="entry name" value="Acyl_CoA_acyltransferase"/>
</dbReference>
<organism evidence="4 5">
    <name type="scientific">Cellulomonas wangleii</name>
    <dbReference type="NCBI Taxonomy" id="2816956"/>
    <lineage>
        <taxon>Bacteria</taxon>
        <taxon>Bacillati</taxon>
        <taxon>Actinomycetota</taxon>
        <taxon>Actinomycetes</taxon>
        <taxon>Micrococcales</taxon>
        <taxon>Cellulomonadaceae</taxon>
        <taxon>Cellulomonas</taxon>
    </lineage>
</organism>
<dbReference type="PROSITE" id="PS51186">
    <property type="entry name" value="GNAT"/>
    <property type="match status" value="1"/>
</dbReference>
<dbReference type="Gene3D" id="3.40.630.30">
    <property type="match status" value="1"/>
</dbReference>